<dbReference type="InterPro" id="IPR000192">
    <property type="entry name" value="Aminotrans_V_dom"/>
</dbReference>
<evidence type="ECO:0000256" key="3">
    <source>
        <dbReference type="RuleBase" id="RU004075"/>
    </source>
</evidence>
<dbReference type="PANTHER" id="PTHR43586">
    <property type="entry name" value="CYSTEINE DESULFURASE"/>
    <property type="match status" value="1"/>
</dbReference>
<dbReference type="SUPFAM" id="SSF53383">
    <property type="entry name" value="PLP-dependent transferases"/>
    <property type="match status" value="1"/>
</dbReference>
<reference evidence="6 7" key="1">
    <citation type="submission" date="2023-06" db="EMBL/GenBank/DDBJ databases">
        <authorList>
            <person name="Yushchuk O."/>
            <person name="Binda E."/>
            <person name="Ruckert-Reed C."/>
            <person name="Fedorenko V."/>
            <person name="Kalinowski J."/>
            <person name="Marinelli F."/>
        </authorList>
    </citation>
    <scope>NUCLEOTIDE SEQUENCE [LARGE SCALE GENOMIC DNA]</scope>
    <source>
        <strain evidence="6 7">NRRL 3884</strain>
    </source>
</reference>
<evidence type="ECO:0000256" key="2">
    <source>
        <dbReference type="ARBA" id="ARBA00022898"/>
    </source>
</evidence>
<name>A0ABY8WG35_9ACTN</name>
<keyword evidence="6" id="KW-0808">Transferase</keyword>
<protein>
    <submittedName>
        <fullName evidence="6">Aminotransferase class V-fold PLP-dependent enzyme</fullName>
    </submittedName>
</protein>
<dbReference type="PANTHER" id="PTHR43586:SF24">
    <property type="entry name" value="BLR4730 PROTEIN"/>
    <property type="match status" value="1"/>
</dbReference>
<evidence type="ECO:0000313" key="7">
    <source>
        <dbReference type="Proteomes" id="UP001240150"/>
    </source>
</evidence>
<dbReference type="RefSeq" id="WP_284915911.1">
    <property type="nucleotide sequence ID" value="NZ_CP126980.1"/>
</dbReference>
<dbReference type="Gene3D" id="3.90.1150.10">
    <property type="entry name" value="Aspartate Aminotransferase, domain 1"/>
    <property type="match status" value="1"/>
</dbReference>
<gene>
    <name evidence="6" type="ORF">ACTOB_006723</name>
</gene>
<evidence type="ECO:0000256" key="4">
    <source>
        <dbReference type="RuleBase" id="RU004504"/>
    </source>
</evidence>
<keyword evidence="7" id="KW-1185">Reference proteome</keyword>
<dbReference type="InterPro" id="IPR015424">
    <property type="entry name" value="PyrdxlP-dep_Trfase"/>
</dbReference>
<comment type="similarity">
    <text evidence="3">Belongs to the class-V pyridoxal-phosphate-dependent aminotransferase family.</text>
</comment>
<sequence>MDVDALRAGTPGCRNRIHLNNAGAALMSQQTLDAVVGHLRLEARIGGYEAAAAAADRVAAVYAGLAELLGGRADEIALFDNATHAWQAAFYSVPLRPGDRILTGRNEYGSNVLAYLQAARRAGAEVVVVPNDADGQLDTSALAGLIDGRTKMIGLTHVPTAGGLVNPAADVGRIARAAGVPYLLDATQSVGQFPVDVAEIGCDFLCGTGRKFLRGPRGTGFLWVRSGVLERLEPHVVEIQSAEWDGARGFDWVPGARRFATWELNYAAVLGLGAAVDQALNLGLDEIGKRNEELGDRMRGLLEDIPAVTVHDLGRQRCAIVTATVDGLESELVVARLAESGVNVTSTEPAHQQFDTEERHPPPLVRFSPHYYNTEDEVEHAAALVGALAGKRL</sequence>
<comment type="cofactor">
    <cofactor evidence="1 4">
        <name>pyridoxal 5'-phosphate</name>
        <dbReference type="ChEBI" id="CHEBI:597326"/>
    </cofactor>
</comment>
<dbReference type="GO" id="GO:0008483">
    <property type="term" value="F:transaminase activity"/>
    <property type="evidence" value="ECO:0007669"/>
    <property type="project" value="UniProtKB-KW"/>
</dbReference>
<dbReference type="InterPro" id="IPR015422">
    <property type="entry name" value="PyrdxlP-dep_Trfase_small"/>
</dbReference>
<dbReference type="PROSITE" id="PS00595">
    <property type="entry name" value="AA_TRANSFER_CLASS_5"/>
    <property type="match status" value="1"/>
</dbReference>
<keyword evidence="6" id="KW-0032">Aminotransferase</keyword>
<dbReference type="EMBL" id="CP126980">
    <property type="protein sequence ID" value="WIM94680.1"/>
    <property type="molecule type" value="Genomic_DNA"/>
</dbReference>
<dbReference type="Pfam" id="PF00266">
    <property type="entry name" value="Aminotran_5"/>
    <property type="match status" value="1"/>
</dbReference>
<accession>A0ABY8WG35</accession>
<feature type="domain" description="Aminotransferase class V" evidence="5">
    <location>
        <begin position="18"/>
        <end position="379"/>
    </location>
</feature>
<evidence type="ECO:0000256" key="1">
    <source>
        <dbReference type="ARBA" id="ARBA00001933"/>
    </source>
</evidence>
<evidence type="ECO:0000313" key="6">
    <source>
        <dbReference type="EMBL" id="WIM94680.1"/>
    </source>
</evidence>
<organism evidence="6 7">
    <name type="scientific">Actinoplanes oblitus</name>
    <dbReference type="NCBI Taxonomy" id="3040509"/>
    <lineage>
        <taxon>Bacteria</taxon>
        <taxon>Bacillati</taxon>
        <taxon>Actinomycetota</taxon>
        <taxon>Actinomycetes</taxon>
        <taxon>Micromonosporales</taxon>
        <taxon>Micromonosporaceae</taxon>
        <taxon>Actinoplanes</taxon>
    </lineage>
</organism>
<dbReference type="Proteomes" id="UP001240150">
    <property type="component" value="Chromosome"/>
</dbReference>
<keyword evidence="2" id="KW-0663">Pyridoxal phosphate</keyword>
<dbReference type="InterPro" id="IPR020578">
    <property type="entry name" value="Aminotrans_V_PyrdxlP_BS"/>
</dbReference>
<evidence type="ECO:0000259" key="5">
    <source>
        <dbReference type="Pfam" id="PF00266"/>
    </source>
</evidence>
<dbReference type="Gene3D" id="3.40.640.10">
    <property type="entry name" value="Type I PLP-dependent aspartate aminotransferase-like (Major domain)"/>
    <property type="match status" value="1"/>
</dbReference>
<proteinExistence type="inferred from homology"/>
<dbReference type="InterPro" id="IPR015421">
    <property type="entry name" value="PyrdxlP-dep_Trfase_major"/>
</dbReference>